<protein>
    <submittedName>
        <fullName evidence="1">Uncharacterized protein</fullName>
    </submittedName>
</protein>
<dbReference type="EMBL" id="ASGP02000001">
    <property type="protein sequence ID" value="KAH9527583.1"/>
    <property type="molecule type" value="Genomic_DNA"/>
</dbReference>
<reference evidence="1" key="2">
    <citation type="journal article" date="2022" name="Res Sq">
        <title>Comparative Genomics Reveals Insights into the Divergent Evolution of Astigmatic Mites and Household Pest Adaptations.</title>
        <authorList>
            <person name="Xiong Q."/>
            <person name="Wan A.T.-Y."/>
            <person name="Liu X.-Y."/>
            <person name="Fung C.S.-H."/>
            <person name="Xiao X."/>
            <person name="Malainual N."/>
            <person name="Hou J."/>
            <person name="Wang L."/>
            <person name="Wang M."/>
            <person name="Yang K."/>
            <person name="Cui Y."/>
            <person name="Leung E."/>
            <person name="Nong W."/>
            <person name="Shin S.-K."/>
            <person name="Au S."/>
            <person name="Jeong K.Y."/>
            <person name="Chew F.T."/>
            <person name="Hui J."/>
            <person name="Leung T.F."/>
            <person name="Tungtrongchitr A."/>
            <person name="Zhong N."/>
            <person name="Liu Z."/>
            <person name="Tsui S."/>
        </authorList>
    </citation>
    <scope>NUCLEOTIDE SEQUENCE</scope>
    <source>
        <strain evidence="1">Derf</strain>
        <tissue evidence="1">Whole organism</tissue>
    </source>
</reference>
<comment type="caution">
    <text evidence="1">The sequence shown here is derived from an EMBL/GenBank/DDBJ whole genome shotgun (WGS) entry which is preliminary data.</text>
</comment>
<name>A0A922IF93_DERFA</name>
<dbReference type="AlphaFoldDB" id="A0A922IF93"/>
<sequence>MCKKEKGVSFSFSAVLLGDPKWRSIFSDRSVCHRVSYLCDVLSFTMLIILIDYHCESLITKKSTKNIRSTI</sequence>
<accession>A0A922IF93</accession>
<evidence type="ECO:0000313" key="1">
    <source>
        <dbReference type="EMBL" id="KAH9527583.1"/>
    </source>
</evidence>
<dbReference type="Proteomes" id="UP000790347">
    <property type="component" value="Unassembled WGS sequence"/>
</dbReference>
<reference evidence="1" key="1">
    <citation type="submission" date="2013-05" db="EMBL/GenBank/DDBJ databases">
        <authorList>
            <person name="Yim A.K.Y."/>
            <person name="Chan T.F."/>
            <person name="Ji K.M."/>
            <person name="Liu X.Y."/>
            <person name="Zhou J.W."/>
            <person name="Li R.Q."/>
            <person name="Yang K.Y."/>
            <person name="Li J."/>
            <person name="Li M."/>
            <person name="Law P.T.W."/>
            <person name="Wu Y.L."/>
            <person name="Cai Z.L."/>
            <person name="Qin H."/>
            <person name="Bao Y."/>
            <person name="Leung R.K.K."/>
            <person name="Ng P.K.S."/>
            <person name="Zou J."/>
            <person name="Zhong X.J."/>
            <person name="Ran P.X."/>
            <person name="Zhong N.S."/>
            <person name="Liu Z.G."/>
            <person name="Tsui S.K.W."/>
        </authorList>
    </citation>
    <scope>NUCLEOTIDE SEQUENCE</scope>
    <source>
        <strain evidence="1">Derf</strain>
        <tissue evidence="1">Whole organism</tissue>
    </source>
</reference>
<proteinExistence type="predicted"/>
<evidence type="ECO:0000313" key="2">
    <source>
        <dbReference type="Proteomes" id="UP000790347"/>
    </source>
</evidence>
<gene>
    <name evidence="1" type="ORF">DERF_001590</name>
</gene>
<organism evidence="1 2">
    <name type="scientific">Dermatophagoides farinae</name>
    <name type="common">American house dust mite</name>
    <dbReference type="NCBI Taxonomy" id="6954"/>
    <lineage>
        <taxon>Eukaryota</taxon>
        <taxon>Metazoa</taxon>
        <taxon>Ecdysozoa</taxon>
        <taxon>Arthropoda</taxon>
        <taxon>Chelicerata</taxon>
        <taxon>Arachnida</taxon>
        <taxon>Acari</taxon>
        <taxon>Acariformes</taxon>
        <taxon>Sarcoptiformes</taxon>
        <taxon>Astigmata</taxon>
        <taxon>Psoroptidia</taxon>
        <taxon>Analgoidea</taxon>
        <taxon>Pyroglyphidae</taxon>
        <taxon>Dermatophagoidinae</taxon>
        <taxon>Dermatophagoides</taxon>
    </lineage>
</organism>
<keyword evidence="2" id="KW-1185">Reference proteome</keyword>